<dbReference type="EMBL" id="BAAAFH010000022">
    <property type="protein sequence ID" value="GAA0876937.1"/>
    <property type="molecule type" value="Genomic_DNA"/>
</dbReference>
<proteinExistence type="predicted"/>
<gene>
    <name evidence="1" type="ORF">GCM10009118_33470</name>
</gene>
<evidence type="ECO:0000313" key="2">
    <source>
        <dbReference type="Proteomes" id="UP001501126"/>
    </source>
</evidence>
<dbReference type="SUPFAM" id="SSF52317">
    <property type="entry name" value="Class I glutamine amidotransferase-like"/>
    <property type="match status" value="1"/>
</dbReference>
<comment type="caution">
    <text evidence="1">The sequence shown here is derived from an EMBL/GenBank/DDBJ whole genome shotgun (WGS) entry which is preliminary data.</text>
</comment>
<dbReference type="Gene3D" id="3.40.50.880">
    <property type="match status" value="1"/>
</dbReference>
<dbReference type="RefSeq" id="WP_343790787.1">
    <property type="nucleotide sequence ID" value="NZ_BAAAFH010000022.1"/>
</dbReference>
<name>A0ABN1MVD9_9FLAO</name>
<accession>A0ABN1MVD9</accession>
<reference evidence="1 2" key="1">
    <citation type="journal article" date="2019" name="Int. J. Syst. Evol. Microbiol.">
        <title>The Global Catalogue of Microorganisms (GCM) 10K type strain sequencing project: providing services to taxonomists for standard genome sequencing and annotation.</title>
        <authorList>
            <consortium name="The Broad Institute Genomics Platform"/>
            <consortium name="The Broad Institute Genome Sequencing Center for Infectious Disease"/>
            <person name="Wu L."/>
            <person name="Ma J."/>
        </authorList>
    </citation>
    <scope>NUCLEOTIDE SEQUENCE [LARGE SCALE GENOMIC DNA]</scope>
    <source>
        <strain evidence="1 2">JCM 16083</strain>
    </source>
</reference>
<dbReference type="InterPro" id="IPR029062">
    <property type="entry name" value="Class_I_gatase-like"/>
</dbReference>
<sequence length="231" mass="26377">MSECLKIAVIGDFNFTYNSHHATNMALEHSERYLEVELSYYWIRPSEAVNMRPHTFSVYDGILIAPGPYFNEFFLSGVLGQVINLNTPLLMTGEVYRLFIELLIKQNNLNGNNEKLISDNLVSGNQFEPVQIQPLNASMKKLYATHSNVELTSSRYSLYPRLLDALQDQVLSIEGRDQFEEPEIVRLKNHTFALATMFCPQISSTREMPHPLINLFVRACLEQLKTAGETV</sequence>
<evidence type="ECO:0000313" key="1">
    <source>
        <dbReference type="EMBL" id="GAA0876937.1"/>
    </source>
</evidence>
<organism evidence="1 2">
    <name type="scientific">Wandonia haliotis</name>
    <dbReference type="NCBI Taxonomy" id="574963"/>
    <lineage>
        <taxon>Bacteria</taxon>
        <taxon>Pseudomonadati</taxon>
        <taxon>Bacteroidota</taxon>
        <taxon>Flavobacteriia</taxon>
        <taxon>Flavobacteriales</taxon>
        <taxon>Crocinitomicaceae</taxon>
        <taxon>Wandonia</taxon>
    </lineage>
</organism>
<dbReference type="Proteomes" id="UP001501126">
    <property type="component" value="Unassembled WGS sequence"/>
</dbReference>
<keyword evidence="2" id="KW-1185">Reference proteome</keyword>
<protein>
    <submittedName>
        <fullName evidence="1">Uncharacterized protein</fullName>
    </submittedName>
</protein>